<organism evidence="1 2">
    <name type="scientific">Boudabousia liubingyangii</name>
    <dbReference type="NCBI Taxonomy" id="1921764"/>
    <lineage>
        <taxon>Bacteria</taxon>
        <taxon>Bacillati</taxon>
        <taxon>Actinomycetota</taxon>
        <taxon>Actinomycetes</taxon>
        <taxon>Actinomycetales</taxon>
        <taxon>Actinomycetaceae</taxon>
        <taxon>Boudabousia</taxon>
    </lineage>
</organism>
<sequence>MAEETETTVQYVVPGSQREFPSSFPGSMLLGMESELGIMPAQAGTRGSEVTACLDLLNSYANAYPKLPSWCYAAETPLRDIFMGDLDRRVADPSQLTDYDPTLDLDPNVDMEAELAKLDLPLAPCGGHQESAAQRPALRSNVVTTNGGRFYVDHAHPEVSTPECWTVPALIQEHQKMLSMVREAQALAGNRWRLFGNNVDGKGSTWGHHENYRISREVDFGDLAALFAGHLVSRQVYCGAGRLGVGSAGAVKNFQISQRADYVECLTGLQTTFNRPLINTRDEAHDDASKWRRLHVIVGDFNQVDYSTYLRVGSTSLVLWALERRCLRGLTLEDEGMALVDAVLEVQKISHDTTLTASVELRGGQSVTALELAGDYLQMVAEELASFEAELNNSASVDSLNAAQTLKERWLNSAQRQSVQQFMADWEQVLVDLGRDLWSAADRVEWVAKYQLLERARQRYQSDWSDPRLFALDLAWADLNPQSSPALKLAARGSFRPVPGMSEENLLGSDLSWRAQVRSALVENPVVSEVGWAVVRVGNLVLSLLSAGLEQYPLDFWRSASPTELVQALVPYQNQLVELSI</sequence>
<dbReference type="GO" id="GO:0010498">
    <property type="term" value="P:proteasomal protein catabolic process"/>
    <property type="evidence" value="ECO:0007669"/>
    <property type="project" value="InterPro"/>
</dbReference>
<name>A0A1Q5PND4_9ACTO</name>
<dbReference type="STRING" id="1921764.BSR28_03780"/>
<dbReference type="InterPro" id="IPR004347">
    <property type="entry name" value="Pup_ligase/deamidase"/>
</dbReference>
<dbReference type="GO" id="GO:0016811">
    <property type="term" value="F:hydrolase activity, acting on carbon-nitrogen (but not peptide) bonds, in linear amides"/>
    <property type="evidence" value="ECO:0007669"/>
    <property type="project" value="TreeGrafter"/>
</dbReference>
<dbReference type="Proteomes" id="UP000186785">
    <property type="component" value="Unassembled WGS sequence"/>
</dbReference>
<evidence type="ECO:0000313" key="2">
    <source>
        <dbReference type="Proteomes" id="UP000186785"/>
    </source>
</evidence>
<dbReference type="RefSeq" id="WP_073709032.1">
    <property type="nucleotide sequence ID" value="NZ_MQSV01000002.1"/>
</dbReference>
<dbReference type="PANTHER" id="PTHR42307:SF2">
    <property type="entry name" value="PUP DEAMIDASE_DEPUPYLASE"/>
    <property type="match status" value="1"/>
</dbReference>
<accession>A0A1Q5PND4</accession>
<dbReference type="EMBL" id="MQSV01000002">
    <property type="protein sequence ID" value="OKL49043.1"/>
    <property type="molecule type" value="Genomic_DNA"/>
</dbReference>
<dbReference type="PANTHER" id="PTHR42307">
    <property type="entry name" value="PUP DEAMIDASE/DEPUPYLASE"/>
    <property type="match status" value="1"/>
</dbReference>
<dbReference type="GO" id="GO:0005524">
    <property type="term" value="F:ATP binding"/>
    <property type="evidence" value="ECO:0007669"/>
    <property type="project" value="TreeGrafter"/>
</dbReference>
<comment type="caution">
    <text evidence="1">The sequence shown here is derived from an EMBL/GenBank/DDBJ whole genome shotgun (WGS) entry which is preliminary data.</text>
</comment>
<dbReference type="GO" id="GO:0008233">
    <property type="term" value="F:peptidase activity"/>
    <property type="evidence" value="ECO:0007669"/>
    <property type="project" value="TreeGrafter"/>
</dbReference>
<evidence type="ECO:0008006" key="3">
    <source>
        <dbReference type="Google" id="ProtNLM"/>
    </source>
</evidence>
<dbReference type="GO" id="GO:0070490">
    <property type="term" value="P:protein pupylation"/>
    <property type="evidence" value="ECO:0007669"/>
    <property type="project" value="TreeGrafter"/>
</dbReference>
<dbReference type="AlphaFoldDB" id="A0A1Q5PND4"/>
<dbReference type="Pfam" id="PF03136">
    <property type="entry name" value="Pup_ligase"/>
    <property type="match status" value="1"/>
</dbReference>
<dbReference type="GO" id="GO:0019941">
    <property type="term" value="P:modification-dependent protein catabolic process"/>
    <property type="evidence" value="ECO:0007669"/>
    <property type="project" value="InterPro"/>
</dbReference>
<proteinExistence type="predicted"/>
<evidence type="ECO:0000313" key="1">
    <source>
        <dbReference type="EMBL" id="OKL49043.1"/>
    </source>
</evidence>
<keyword evidence="2" id="KW-1185">Reference proteome</keyword>
<reference evidence="1 2" key="1">
    <citation type="submission" date="2016-11" db="EMBL/GenBank/DDBJ databases">
        <title>Actinomyces gypaetusis sp. nov. isolated from the vulture Gypaetus barbatus in Qinghai Tibet Plateau China.</title>
        <authorList>
            <person name="Meng X."/>
        </authorList>
    </citation>
    <scope>NUCLEOTIDE SEQUENCE [LARGE SCALE GENOMIC DNA]</scope>
    <source>
        <strain evidence="1 2">VUL4_2</strain>
    </source>
</reference>
<protein>
    <recommendedName>
        <fullName evidence="3">Proteasome accessory factor PafA2</fullName>
    </recommendedName>
</protein>
<dbReference type="OrthoDB" id="9760627at2"/>
<gene>
    <name evidence="1" type="ORF">BSR29_04210</name>
</gene>